<dbReference type="InterPro" id="IPR036291">
    <property type="entry name" value="NAD(P)-bd_dom_sf"/>
</dbReference>
<dbReference type="PANTHER" id="PTHR14097:SF7">
    <property type="entry name" value="OXIDOREDUCTASE HTATIP2"/>
    <property type="match status" value="1"/>
</dbReference>
<feature type="domain" description="NAD(P)-binding" evidence="1">
    <location>
        <begin position="12"/>
        <end position="132"/>
    </location>
</feature>
<name>A0A559J171_9BACL</name>
<dbReference type="Proteomes" id="UP000318102">
    <property type="component" value="Unassembled WGS sequence"/>
</dbReference>
<evidence type="ECO:0000313" key="2">
    <source>
        <dbReference type="EMBL" id="TVX93593.1"/>
    </source>
</evidence>
<dbReference type="PANTHER" id="PTHR14097">
    <property type="entry name" value="OXIDOREDUCTASE HTATIP2"/>
    <property type="match status" value="1"/>
</dbReference>
<accession>A0A559J171</accession>
<dbReference type="CDD" id="cd05250">
    <property type="entry name" value="CC3_like_SDR_a"/>
    <property type="match status" value="1"/>
</dbReference>
<dbReference type="OrthoDB" id="9798632at2"/>
<dbReference type="RefSeq" id="WP_144990223.1">
    <property type="nucleotide sequence ID" value="NZ_VNJK01000001.1"/>
</dbReference>
<dbReference type="Gene3D" id="3.40.50.720">
    <property type="entry name" value="NAD(P)-binding Rossmann-like Domain"/>
    <property type="match status" value="1"/>
</dbReference>
<organism evidence="2 3">
    <name type="scientific">Paenibacillus agilis</name>
    <dbReference type="NCBI Taxonomy" id="3020863"/>
    <lineage>
        <taxon>Bacteria</taxon>
        <taxon>Bacillati</taxon>
        <taxon>Bacillota</taxon>
        <taxon>Bacilli</taxon>
        <taxon>Bacillales</taxon>
        <taxon>Paenibacillaceae</taxon>
        <taxon>Paenibacillus</taxon>
    </lineage>
</organism>
<sequence length="220" mass="24901">MILKEKTALLVGATGLVGGHLLHILLEQPAYDKVKIFTRRNIQLDHPKLEQIVVDFDHLEQYVDHMHVDDVYCCLGTTIKKAGSKEAFRKVDFEYPLVMAKMAKQCGASKFLMVTSIGADSKSSFFYVQVKGDVEEEVKKVGLSSVHVFQPSLLLGSRSESRPRERAIMMVSPLIKLIARGKWSQYSPIQAKDVAEAMYRVGQSQRQGNHVYHYEQIMSK</sequence>
<dbReference type="Pfam" id="PF13460">
    <property type="entry name" value="NAD_binding_10"/>
    <property type="match status" value="1"/>
</dbReference>
<evidence type="ECO:0000313" key="3">
    <source>
        <dbReference type="Proteomes" id="UP000318102"/>
    </source>
</evidence>
<dbReference type="SUPFAM" id="SSF51735">
    <property type="entry name" value="NAD(P)-binding Rossmann-fold domains"/>
    <property type="match status" value="1"/>
</dbReference>
<proteinExistence type="predicted"/>
<gene>
    <name evidence="2" type="ORF">FPZ44_11310</name>
</gene>
<reference evidence="2 3" key="1">
    <citation type="submission" date="2019-07" db="EMBL/GenBank/DDBJ databases">
        <authorList>
            <person name="Kim J."/>
        </authorList>
    </citation>
    <scope>NUCLEOTIDE SEQUENCE [LARGE SCALE GENOMIC DNA]</scope>
    <source>
        <strain evidence="2 3">N4</strain>
    </source>
</reference>
<evidence type="ECO:0000259" key="1">
    <source>
        <dbReference type="Pfam" id="PF13460"/>
    </source>
</evidence>
<comment type="caution">
    <text evidence="2">The sequence shown here is derived from an EMBL/GenBank/DDBJ whole genome shotgun (WGS) entry which is preliminary data.</text>
</comment>
<keyword evidence="3" id="KW-1185">Reference proteome</keyword>
<dbReference type="AlphaFoldDB" id="A0A559J171"/>
<protein>
    <submittedName>
        <fullName evidence="2">Oxidoreductase</fullName>
    </submittedName>
</protein>
<dbReference type="EMBL" id="VNJK01000001">
    <property type="protein sequence ID" value="TVX93593.1"/>
    <property type="molecule type" value="Genomic_DNA"/>
</dbReference>
<dbReference type="InterPro" id="IPR016040">
    <property type="entry name" value="NAD(P)-bd_dom"/>
</dbReference>